<feature type="domain" description="Gp5/Type VI secretion system Vgr protein OB-fold" evidence="1">
    <location>
        <begin position="361"/>
        <end position="435"/>
    </location>
</feature>
<dbReference type="Proteomes" id="UP000023464">
    <property type="component" value="Unassembled WGS sequence"/>
</dbReference>
<dbReference type="Gene3D" id="3.55.50.10">
    <property type="entry name" value="Baseplate protein-like domains"/>
    <property type="match status" value="1"/>
</dbReference>
<evidence type="ECO:0000259" key="1">
    <source>
        <dbReference type="Pfam" id="PF04717"/>
    </source>
</evidence>
<dbReference type="Pfam" id="PF05954">
    <property type="entry name" value="Phage_GPD"/>
    <property type="match status" value="1"/>
</dbReference>
<dbReference type="PATRIC" id="fig|1393736.3.peg.3109"/>
<dbReference type="Gene3D" id="4.10.220.110">
    <property type="match status" value="1"/>
</dbReference>
<dbReference type="Gene3D" id="2.40.50.230">
    <property type="entry name" value="Gp5 N-terminal domain"/>
    <property type="match status" value="1"/>
</dbReference>
<dbReference type="EMBL" id="JFGV01000047">
    <property type="protein sequence ID" value="EYU14449.1"/>
    <property type="molecule type" value="Genomic_DNA"/>
</dbReference>
<protein>
    <recommendedName>
        <fullName evidence="1">Gp5/Type VI secretion system Vgr protein OB-fold domain-containing protein</fullName>
    </recommendedName>
</protein>
<evidence type="ECO:0000313" key="3">
    <source>
        <dbReference type="Proteomes" id="UP000023464"/>
    </source>
</evidence>
<name>A0A022PG11_9GAMM</name>
<comment type="caution">
    <text evidence="2">The sequence shown here is derived from an EMBL/GenBank/DDBJ whole genome shotgun (WGS) entry which is preliminary data.</text>
</comment>
<proteinExistence type="predicted"/>
<reference evidence="2 3" key="1">
    <citation type="submission" date="2014-03" db="EMBL/GenBank/DDBJ databases">
        <title>Draft Genome of Photorhabdus luminescens BA1, an Egyptian Isolate.</title>
        <authorList>
            <person name="Ghazal S."/>
            <person name="Hurst S.G.IV."/>
            <person name="Morris K."/>
            <person name="Thomas K."/>
            <person name="Tisa L.S."/>
        </authorList>
    </citation>
    <scope>NUCLEOTIDE SEQUENCE [LARGE SCALE GENOMIC DNA]</scope>
    <source>
        <strain evidence="2 3">BA1</strain>
    </source>
</reference>
<dbReference type="Gene3D" id="2.30.110.50">
    <property type="match status" value="1"/>
</dbReference>
<evidence type="ECO:0000313" key="2">
    <source>
        <dbReference type="EMBL" id="EYU14449.1"/>
    </source>
</evidence>
<gene>
    <name evidence="2" type="ORF">BA1DRAFT_03035</name>
</gene>
<dbReference type="SUPFAM" id="SSF69279">
    <property type="entry name" value="Phage tail proteins"/>
    <property type="match status" value="1"/>
</dbReference>
<dbReference type="SUPFAM" id="SSF69255">
    <property type="entry name" value="gp5 N-terminal domain-like"/>
    <property type="match status" value="1"/>
</dbReference>
<dbReference type="InterPro" id="IPR006531">
    <property type="entry name" value="Gp5/Vgr_OB"/>
</dbReference>
<dbReference type="Pfam" id="PF04717">
    <property type="entry name" value="Phage_base_V"/>
    <property type="match status" value="1"/>
</dbReference>
<keyword evidence="3" id="KW-1185">Reference proteome</keyword>
<accession>A0A022PG11</accession>
<sequence>MKIPAIDVKIAGKTLSQFSVISLTVNHQINGIPTAKITLNVAGDANAIFTAKAQAELTSCRPNQELSVRVQKTVLFKGIIVRQALKFKGQDSLITLTAKHPLQKLTDNFHSQLFSQQSDEAIIRKLFSQAGIPVTIKQAPQLKTEHEQMVQFRCHDWKFLKSRLAATNIWLLPGNETVTLATPESLNQSTVHTIKQRAGDQGIVLFEVDLQWDNRHSPKTVSVQSWDIAQQKLSQATQAKNSRLGSGQLAPDSLATLTDQAWQWVFSYPQDNEQAKYLAQGILNNLRSDNVSGNVEVAGNSRYQPGNVLALSGFGQGMDGKGVITGVSQTINQRQGWRTRLTLGLLPETEPAVPQVKELHVGIVEKYQQDKQSLDRIPVRIPALNLTNSVLFARLGKPYASHESGFCFYPEPGDEVIIGFFECDPRFPVILGAMHNPKNKTPIEPSEKNPIKTLVIKQGDNQQELIFNHQDKIAALNSGKHSLSLQQDKDITLDSAKNIITKGQEINLQAEKSLSATGKSGVDIKGAKINLTQ</sequence>
<dbReference type="InterPro" id="IPR037026">
    <property type="entry name" value="Vgr_OB-fold_dom_sf"/>
</dbReference>
<dbReference type="RefSeq" id="WP_036780539.1">
    <property type="nucleotide sequence ID" value="NZ_CAWLTM010000068.1"/>
</dbReference>
<dbReference type="AlphaFoldDB" id="A0A022PG11"/>
<organism evidence="2 3">
    <name type="scientific">Photorhabdus aegyptia</name>
    <dbReference type="NCBI Taxonomy" id="2805098"/>
    <lineage>
        <taxon>Bacteria</taxon>
        <taxon>Pseudomonadati</taxon>
        <taxon>Pseudomonadota</taxon>
        <taxon>Gammaproteobacteria</taxon>
        <taxon>Enterobacterales</taxon>
        <taxon>Morganellaceae</taxon>
        <taxon>Photorhabdus</taxon>
    </lineage>
</organism>